<dbReference type="SMART" id="SM00278">
    <property type="entry name" value="HhH1"/>
    <property type="match status" value="2"/>
</dbReference>
<feature type="domain" description="BRCT" evidence="15">
    <location>
        <begin position="588"/>
        <end position="666"/>
    </location>
</feature>
<dbReference type="HAMAP" id="MF_01588">
    <property type="entry name" value="DNA_ligase_A"/>
    <property type="match status" value="1"/>
</dbReference>
<dbReference type="FunFam" id="2.40.50.140:FF:000012">
    <property type="entry name" value="DNA ligase"/>
    <property type="match status" value="1"/>
</dbReference>
<dbReference type="NCBIfam" id="TIGR00575">
    <property type="entry name" value="dnlj"/>
    <property type="match status" value="1"/>
</dbReference>
<dbReference type="Pfam" id="PF12826">
    <property type="entry name" value="HHH_2"/>
    <property type="match status" value="1"/>
</dbReference>
<dbReference type="GO" id="GO:0046872">
    <property type="term" value="F:metal ion binding"/>
    <property type="evidence" value="ECO:0007669"/>
    <property type="project" value="UniProtKB-KW"/>
</dbReference>
<dbReference type="Proteomes" id="UP000178892">
    <property type="component" value="Unassembled WGS sequence"/>
</dbReference>
<dbReference type="CDD" id="cd17748">
    <property type="entry name" value="BRCT_DNA_ligase_like"/>
    <property type="match status" value="1"/>
</dbReference>
<keyword evidence="6 14" id="KW-0479">Metal-binding</keyword>
<reference evidence="16 17" key="1">
    <citation type="journal article" date="2016" name="Nat. Commun.">
        <title>Thousands of microbial genomes shed light on interconnected biogeochemical processes in an aquifer system.</title>
        <authorList>
            <person name="Anantharaman K."/>
            <person name="Brown C.T."/>
            <person name="Hug L.A."/>
            <person name="Sharon I."/>
            <person name="Castelle C.J."/>
            <person name="Probst A.J."/>
            <person name="Thomas B.C."/>
            <person name="Singh A."/>
            <person name="Wilkins M.J."/>
            <person name="Karaoz U."/>
            <person name="Brodie E.L."/>
            <person name="Williams K.H."/>
            <person name="Hubbard S.S."/>
            <person name="Banfield J.F."/>
        </authorList>
    </citation>
    <scope>NUCLEOTIDE SEQUENCE [LARGE SCALE GENOMIC DNA]</scope>
</reference>
<organism evidence="16 17">
    <name type="scientific">Candidatus Doudnabacteria bacterium RIFCSPHIGHO2_01_FULL_46_24</name>
    <dbReference type="NCBI Taxonomy" id="1817825"/>
    <lineage>
        <taxon>Bacteria</taxon>
        <taxon>Candidatus Doudnaibacteriota</taxon>
    </lineage>
</organism>
<dbReference type="CDD" id="cd00114">
    <property type="entry name" value="LIGANc"/>
    <property type="match status" value="1"/>
</dbReference>
<proteinExistence type="inferred from homology"/>
<dbReference type="InterPro" id="IPR004149">
    <property type="entry name" value="Znf_DNAligase_C4"/>
</dbReference>
<feature type="binding site" evidence="14">
    <location>
        <position position="118"/>
    </location>
    <ligand>
        <name>NAD(+)</name>
        <dbReference type="ChEBI" id="CHEBI:57540"/>
    </ligand>
</feature>
<dbReference type="EC" id="6.5.1.2" evidence="2 14"/>
<keyword evidence="14" id="KW-0464">Manganese</keyword>
<dbReference type="InterPro" id="IPR001357">
    <property type="entry name" value="BRCT_dom"/>
</dbReference>
<dbReference type="Gene3D" id="1.10.150.20">
    <property type="entry name" value="5' to 3' exonuclease, C-terminal subdomain"/>
    <property type="match status" value="2"/>
</dbReference>
<evidence type="ECO:0000313" key="17">
    <source>
        <dbReference type="Proteomes" id="UP000178892"/>
    </source>
</evidence>
<evidence type="ECO:0000313" key="16">
    <source>
        <dbReference type="EMBL" id="OGE81608.1"/>
    </source>
</evidence>
<keyword evidence="10 14" id="KW-0520">NAD</keyword>
<feature type="binding site" evidence="14">
    <location>
        <begin position="87"/>
        <end position="88"/>
    </location>
    <ligand>
        <name>NAD(+)</name>
        <dbReference type="ChEBI" id="CHEBI:57540"/>
    </ligand>
</feature>
<dbReference type="Gene3D" id="1.10.287.610">
    <property type="entry name" value="Helix hairpin bin"/>
    <property type="match status" value="1"/>
</dbReference>
<dbReference type="EMBL" id="MFEL01000007">
    <property type="protein sequence ID" value="OGE81608.1"/>
    <property type="molecule type" value="Genomic_DNA"/>
</dbReference>
<comment type="catalytic activity">
    <reaction evidence="12 14">
        <text>NAD(+) + (deoxyribonucleotide)n-3'-hydroxyl + 5'-phospho-(deoxyribonucleotide)m = (deoxyribonucleotide)n+m + AMP + beta-nicotinamide D-nucleotide.</text>
        <dbReference type="EC" id="6.5.1.2"/>
    </reaction>
</comment>
<keyword evidence="4 14" id="KW-0436">Ligase</keyword>
<dbReference type="InterPro" id="IPR013840">
    <property type="entry name" value="DNAligase_N"/>
</dbReference>
<dbReference type="Gene3D" id="3.30.470.30">
    <property type="entry name" value="DNA ligase/mRNA capping enzyme"/>
    <property type="match status" value="1"/>
</dbReference>
<keyword evidence="8 14" id="KW-0862">Zinc</keyword>
<dbReference type="InterPro" id="IPR033136">
    <property type="entry name" value="DNA_ligase_CS"/>
</dbReference>
<dbReference type="Gene3D" id="3.40.50.10190">
    <property type="entry name" value="BRCT domain"/>
    <property type="match status" value="1"/>
</dbReference>
<name>A0A1F5NVC9_9BACT</name>
<evidence type="ECO:0000256" key="11">
    <source>
        <dbReference type="ARBA" id="ARBA00023204"/>
    </source>
</evidence>
<keyword evidence="11 14" id="KW-0234">DNA repair</keyword>
<feature type="binding site" evidence="14">
    <location>
        <position position="407"/>
    </location>
    <ligand>
        <name>Zn(2+)</name>
        <dbReference type="ChEBI" id="CHEBI:29105"/>
    </ligand>
</feature>
<dbReference type="Pfam" id="PF00533">
    <property type="entry name" value="BRCT"/>
    <property type="match status" value="1"/>
</dbReference>
<evidence type="ECO:0000256" key="14">
    <source>
        <dbReference type="HAMAP-Rule" id="MF_01588"/>
    </source>
</evidence>
<dbReference type="SMART" id="SM00532">
    <property type="entry name" value="LIGANc"/>
    <property type="match status" value="1"/>
</dbReference>
<dbReference type="PROSITE" id="PS50172">
    <property type="entry name" value="BRCT"/>
    <property type="match status" value="1"/>
</dbReference>
<dbReference type="PROSITE" id="PS01056">
    <property type="entry name" value="DNA_LIGASE_N2"/>
    <property type="match status" value="1"/>
</dbReference>
<dbReference type="InterPro" id="IPR004150">
    <property type="entry name" value="NAD_DNA_ligase_OB"/>
</dbReference>
<evidence type="ECO:0000256" key="10">
    <source>
        <dbReference type="ARBA" id="ARBA00023027"/>
    </source>
</evidence>
<dbReference type="GO" id="GO:0006260">
    <property type="term" value="P:DNA replication"/>
    <property type="evidence" value="ECO:0007669"/>
    <property type="project" value="UniProtKB-KW"/>
</dbReference>
<dbReference type="Pfam" id="PF03119">
    <property type="entry name" value="DNA_ligase_ZBD"/>
    <property type="match status" value="1"/>
</dbReference>
<evidence type="ECO:0000259" key="15">
    <source>
        <dbReference type="PROSITE" id="PS50172"/>
    </source>
</evidence>
<feature type="binding site" evidence="14">
    <location>
        <begin position="38"/>
        <end position="42"/>
    </location>
    <ligand>
        <name>NAD(+)</name>
        <dbReference type="ChEBI" id="CHEBI:57540"/>
    </ligand>
</feature>
<accession>A0A1F5NVC9</accession>
<comment type="cofactor">
    <cofactor evidence="14">
        <name>Mg(2+)</name>
        <dbReference type="ChEBI" id="CHEBI:18420"/>
    </cofactor>
    <cofactor evidence="14">
        <name>Mn(2+)</name>
        <dbReference type="ChEBI" id="CHEBI:29035"/>
    </cofactor>
</comment>
<evidence type="ECO:0000256" key="5">
    <source>
        <dbReference type="ARBA" id="ARBA00022705"/>
    </source>
</evidence>
<evidence type="ECO:0000256" key="12">
    <source>
        <dbReference type="ARBA" id="ARBA00034005"/>
    </source>
</evidence>
<dbReference type="FunFam" id="1.10.150.20:FF:000006">
    <property type="entry name" value="DNA ligase"/>
    <property type="match status" value="1"/>
</dbReference>
<evidence type="ECO:0000256" key="2">
    <source>
        <dbReference type="ARBA" id="ARBA00012722"/>
    </source>
</evidence>
<dbReference type="Gene3D" id="6.20.10.30">
    <property type="match status" value="1"/>
</dbReference>
<dbReference type="AlphaFoldDB" id="A0A1F5NVC9"/>
<dbReference type="InterPro" id="IPR001679">
    <property type="entry name" value="DNA_ligase"/>
</dbReference>
<dbReference type="InterPro" id="IPR041663">
    <property type="entry name" value="DisA/LigA_HHH"/>
</dbReference>
<dbReference type="SUPFAM" id="SSF50249">
    <property type="entry name" value="Nucleic acid-binding proteins"/>
    <property type="match status" value="1"/>
</dbReference>
<dbReference type="PANTHER" id="PTHR23389:SF9">
    <property type="entry name" value="DNA LIGASE"/>
    <property type="match status" value="1"/>
</dbReference>
<comment type="similarity">
    <text evidence="13 14">Belongs to the NAD-dependent DNA ligase family. LigA subfamily.</text>
</comment>
<dbReference type="PANTHER" id="PTHR23389">
    <property type="entry name" value="CHROMOSOME TRANSMISSION FIDELITY FACTOR 18"/>
    <property type="match status" value="1"/>
</dbReference>
<dbReference type="SUPFAM" id="SSF56091">
    <property type="entry name" value="DNA ligase/mRNA capping enzyme, catalytic domain"/>
    <property type="match status" value="1"/>
</dbReference>
<dbReference type="SUPFAM" id="SSF52113">
    <property type="entry name" value="BRCT domain"/>
    <property type="match status" value="1"/>
</dbReference>
<evidence type="ECO:0000256" key="6">
    <source>
        <dbReference type="ARBA" id="ARBA00022723"/>
    </source>
</evidence>
<feature type="binding site" evidence="14">
    <location>
        <position position="313"/>
    </location>
    <ligand>
        <name>NAD(+)</name>
        <dbReference type="ChEBI" id="CHEBI:57540"/>
    </ligand>
</feature>
<feature type="binding site" evidence="14">
    <location>
        <position position="175"/>
    </location>
    <ligand>
        <name>NAD(+)</name>
        <dbReference type="ChEBI" id="CHEBI:57540"/>
    </ligand>
</feature>
<dbReference type="NCBIfam" id="NF005932">
    <property type="entry name" value="PRK07956.1"/>
    <property type="match status" value="1"/>
</dbReference>
<dbReference type="InterPro" id="IPR010994">
    <property type="entry name" value="RuvA_2-like"/>
</dbReference>
<feature type="binding site" evidence="14">
    <location>
        <position position="141"/>
    </location>
    <ligand>
        <name>NAD(+)</name>
        <dbReference type="ChEBI" id="CHEBI:57540"/>
    </ligand>
</feature>
<dbReference type="SMART" id="SM00292">
    <property type="entry name" value="BRCT"/>
    <property type="match status" value="1"/>
</dbReference>
<evidence type="ECO:0000256" key="7">
    <source>
        <dbReference type="ARBA" id="ARBA00022763"/>
    </source>
</evidence>
<evidence type="ECO:0000256" key="9">
    <source>
        <dbReference type="ARBA" id="ARBA00022842"/>
    </source>
</evidence>
<protein>
    <recommendedName>
        <fullName evidence="3 14">DNA ligase</fullName>
        <ecNumber evidence="2 14">6.5.1.2</ecNumber>
    </recommendedName>
    <alternativeName>
        <fullName evidence="14">Polydeoxyribonucleotide synthase [NAD(+)]</fullName>
    </alternativeName>
</protein>
<dbReference type="InterPro" id="IPR003583">
    <property type="entry name" value="Hlx-hairpin-Hlx_DNA-bd_motif"/>
</dbReference>
<feature type="binding site" evidence="14">
    <location>
        <position position="429"/>
    </location>
    <ligand>
        <name>Zn(2+)</name>
        <dbReference type="ChEBI" id="CHEBI:29105"/>
    </ligand>
</feature>
<dbReference type="SUPFAM" id="SSF47781">
    <property type="entry name" value="RuvA domain 2-like"/>
    <property type="match status" value="1"/>
</dbReference>
<comment type="caution">
    <text evidence="14">Lacks conserved residue(s) required for the propagation of feature annotation.</text>
</comment>
<evidence type="ECO:0000256" key="1">
    <source>
        <dbReference type="ARBA" id="ARBA00004067"/>
    </source>
</evidence>
<evidence type="ECO:0000256" key="8">
    <source>
        <dbReference type="ARBA" id="ARBA00022833"/>
    </source>
</evidence>
<dbReference type="Pfam" id="PF03120">
    <property type="entry name" value="OB_DNA_ligase"/>
    <property type="match status" value="1"/>
</dbReference>
<evidence type="ECO:0000256" key="13">
    <source>
        <dbReference type="ARBA" id="ARBA00060881"/>
    </source>
</evidence>
<evidence type="ECO:0000256" key="4">
    <source>
        <dbReference type="ARBA" id="ARBA00022598"/>
    </source>
</evidence>
<keyword evidence="5 14" id="KW-0235">DNA replication</keyword>
<gene>
    <name evidence="14" type="primary">ligA</name>
    <name evidence="16" type="ORF">A2720_00745</name>
</gene>
<dbReference type="GO" id="GO:0006281">
    <property type="term" value="P:DNA repair"/>
    <property type="evidence" value="ECO:0007669"/>
    <property type="project" value="UniProtKB-KW"/>
</dbReference>
<keyword evidence="7 14" id="KW-0227">DNA damage</keyword>
<dbReference type="InterPro" id="IPR012340">
    <property type="entry name" value="NA-bd_OB-fold"/>
</dbReference>
<dbReference type="InterPro" id="IPR036420">
    <property type="entry name" value="BRCT_dom_sf"/>
</dbReference>
<comment type="caution">
    <text evidence="16">The sequence shown here is derived from an EMBL/GenBank/DDBJ whole genome shotgun (WGS) entry which is preliminary data.</text>
</comment>
<feature type="binding site" evidence="14">
    <location>
        <position position="410"/>
    </location>
    <ligand>
        <name>Zn(2+)</name>
        <dbReference type="ChEBI" id="CHEBI:29105"/>
    </ligand>
</feature>
<dbReference type="GO" id="GO:0005829">
    <property type="term" value="C:cytosol"/>
    <property type="evidence" value="ECO:0007669"/>
    <property type="project" value="TreeGrafter"/>
</dbReference>
<evidence type="ECO:0000256" key="3">
    <source>
        <dbReference type="ARBA" id="ARBA00013308"/>
    </source>
</evidence>
<feature type="active site" description="N6-AMP-lysine intermediate" evidence="14">
    <location>
        <position position="120"/>
    </location>
</feature>
<dbReference type="STRING" id="1817825.A2720_00745"/>
<dbReference type="Pfam" id="PF14520">
    <property type="entry name" value="HHH_5"/>
    <property type="match status" value="1"/>
</dbReference>
<keyword evidence="9 14" id="KW-0460">Magnesium</keyword>
<dbReference type="PIRSF" id="PIRSF001604">
    <property type="entry name" value="LigA"/>
    <property type="match status" value="1"/>
</dbReference>
<comment type="function">
    <text evidence="1 14">DNA ligase that catalyzes the formation of phosphodiester linkages between 5'-phosphoryl and 3'-hydroxyl groups in double-stranded DNA using NAD as a coenzyme and as the energy source for the reaction. It is essential for DNA replication and repair of damaged DNA.</text>
</comment>
<dbReference type="InterPro" id="IPR013839">
    <property type="entry name" value="DNAligase_adenylation"/>
</dbReference>
<dbReference type="GO" id="GO:0003911">
    <property type="term" value="F:DNA ligase (NAD+) activity"/>
    <property type="evidence" value="ECO:0007669"/>
    <property type="project" value="UniProtKB-UniRule"/>
</dbReference>
<dbReference type="GO" id="GO:0003677">
    <property type="term" value="F:DNA binding"/>
    <property type="evidence" value="ECO:0007669"/>
    <property type="project" value="InterPro"/>
</dbReference>
<feature type="binding site" evidence="14">
    <location>
        <position position="434"/>
    </location>
    <ligand>
        <name>Zn(2+)</name>
        <dbReference type="ChEBI" id="CHEBI:29105"/>
    </ligand>
</feature>
<dbReference type="Pfam" id="PF01653">
    <property type="entry name" value="DNA_ligase_aden"/>
    <property type="match status" value="1"/>
</dbReference>
<sequence length="666" mass="75149">MSKQLSQAEAKERIKKLTDEINSLRFRYHVLDDPSVTDEIYDSLTQELLYLEAKYPQFRLPNSPTQRIGGVVLEKFEKMKHEARMLSLTDAFNNQDMLEWETRIKKLVPAEKFEYFCEVKFDGLAISLRYKKSVLAVAVTRGDGLVGENVTENIKTIQSIPLSLPIAEDVEVRGETIMTKEVWKALNKQQEAEEKPLYANTRNAAAGSIRQLNPKITAARKLQFYAYDLVTDLGQTTHEEVHKKIKDFGFRITNYQKNCKNLEEVFEFYRHIEKHRDKLPFGIDGVVVSVNDLALFKRLGVVGKAPRGMIAFKFAPEQATTVVEDILVQVGRSGKLTPVAKLRPVFVSGTTVSRATLHNEDEIKRLGVRIGDTVVVQRAGDVIPDVVEVLPKLRTGKEKKFKMPDQCPVCNTPVERRVAGKEESVDVFCVNLVCPAKNLRAMEHFVTAFDIYTIGPKVLQRFKDEGLISSVVDLFYLKKEDIQSLERFGEKSAENIVNSIQSHTKVIFAKFIYALGITHVGEETAFDLSQRFGSIQKLMSATREEINAISNIGEVVAESVYQWFQNKANRTFIRDCIKAGVKIENIKIKATPLTGKSIVVTGTLEKLSREEAKEAIRQAGGDWVSSVSKNTDYVVVGENPGSKYDKAQKLGVKTIDEKEFLKLLGR</sequence>
<dbReference type="Gene3D" id="2.40.50.140">
    <property type="entry name" value="Nucleic acid-binding proteins"/>
    <property type="match status" value="1"/>
</dbReference>